<gene>
    <name evidence="2" type="ORF">NEICINOT_03983</name>
</gene>
<organism evidence="2 3">
    <name type="scientific">Neisseria cinerea ATCC 14685</name>
    <dbReference type="NCBI Taxonomy" id="546262"/>
    <lineage>
        <taxon>Bacteria</taxon>
        <taxon>Pseudomonadati</taxon>
        <taxon>Pseudomonadota</taxon>
        <taxon>Betaproteobacteria</taxon>
        <taxon>Neisseriales</taxon>
        <taxon>Neisseriaceae</taxon>
        <taxon>Neisseria</taxon>
    </lineage>
</organism>
<evidence type="ECO:0000259" key="1">
    <source>
        <dbReference type="Pfam" id="PF08007"/>
    </source>
</evidence>
<accession>D0W2U8</accession>
<dbReference type="Proteomes" id="UP000003294">
    <property type="component" value="Unassembled WGS sequence"/>
</dbReference>
<dbReference type="STRING" id="546262.NEICINOT_03983"/>
<reference evidence="2 3" key="1">
    <citation type="submission" date="2009-10" db="EMBL/GenBank/DDBJ databases">
        <authorList>
            <person name="Weinstock G."/>
            <person name="Sodergren E."/>
            <person name="Clifton S."/>
            <person name="Fulton L."/>
            <person name="Fulton B."/>
            <person name="Courtney L."/>
            <person name="Fronick C."/>
            <person name="Harrison M."/>
            <person name="Strong C."/>
            <person name="Farmer C."/>
            <person name="Delahaunty K."/>
            <person name="Markovic C."/>
            <person name="Hall O."/>
            <person name="Minx P."/>
            <person name="Tomlinson C."/>
            <person name="Mitreva M."/>
            <person name="Nelson J."/>
            <person name="Hou S."/>
            <person name="Wollam A."/>
            <person name="Pepin K.H."/>
            <person name="Johnson M."/>
            <person name="Bhonagiri V."/>
            <person name="Nash W.E."/>
            <person name="Warren W."/>
            <person name="Chinwalla A."/>
            <person name="Mardis E.R."/>
            <person name="Wilson R.K."/>
        </authorList>
    </citation>
    <scope>NUCLEOTIDE SEQUENCE [LARGE SCALE GENOMIC DNA]</scope>
    <source>
        <strain evidence="2 3">ATCC 14685</strain>
    </source>
</reference>
<name>D0W2U8_NEICI</name>
<evidence type="ECO:0000313" key="2">
    <source>
        <dbReference type="EMBL" id="EEZ71745.1"/>
    </source>
</evidence>
<comment type="caution">
    <text evidence="2">The sequence shown here is derived from an EMBL/GenBank/DDBJ whole genome shotgun (WGS) entry which is preliminary data.</text>
</comment>
<dbReference type="Pfam" id="PF08007">
    <property type="entry name" value="JmjC_2"/>
    <property type="match status" value="1"/>
</dbReference>
<dbReference type="EMBL" id="ACDY02000005">
    <property type="protein sequence ID" value="EEZ71745.1"/>
    <property type="molecule type" value="Genomic_DNA"/>
</dbReference>
<feature type="domain" description="JmjC" evidence="1">
    <location>
        <begin position="101"/>
        <end position="185"/>
    </location>
</feature>
<proteinExistence type="predicted"/>
<protein>
    <submittedName>
        <fullName evidence="2">Cupin family protein</fullName>
    </submittedName>
</protein>
<dbReference type="InterPro" id="IPR003347">
    <property type="entry name" value="JmjC_dom"/>
</dbReference>
<dbReference type="eggNOG" id="COG2850">
    <property type="taxonomic scope" value="Bacteria"/>
</dbReference>
<sequence length="187" mass="21652">MSIHLDFGISPKTFRQTYLYQKPKLFKGAVRNFEAASWKDISEIYQRADPIASLFHLRKKDAIVPKEEYVESFDDFGKTCYHFIKSVIYEHMKNGASLVYNHIARQVARFAGAHTIVSGYPAFGSDESYKNHWDTRDVYAIQLFGKKRWQLTAPDFPMPLYMQQTKDTDISIPEHIDMDIILESGGD</sequence>
<dbReference type="SUPFAM" id="SSF51197">
    <property type="entry name" value="Clavaminate synthase-like"/>
    <property type="match status" value="1"/>
</dbReference>
<dbReference type="Gene3D" id="2.60.120.650">
    <property type="entry name" value="Cupin"/>
    <property type="match status" value="1"/>
</dbReference>
<dbReference type="AlphaFoldDB" id="D0W2U8"/>
<evidence type="ECO:0000313" key="3">
    <source>
        <dbReference type="Proteomes" id="UP000003294"/>
    </source>
</evidence>